<organism evidence="2 3">
    <name type="scientific">Gonium pectorale</name>
    <name type="common">Green alga</name>
    <dbReference type="NCBI Taxonomy" id="33097"/>
    <lineage>
        <taxon>Eukaryota</taxon>
        <taxon>Viridiplantae</taxon>
        <taxon>Chlorophyta</taxon>
        <taxon>core chlorophytes</taxon>
        <taxon>Chlorophyceae</taxon>
        <taxon>CS clade</taxon>
        <taxon>Chlamydomonadales</taxon>
        <taxon>Volvocaceae</taxon>
        <taxon>Gonium</taxon>
    </lineage>
</organism>
<evidence type="ECO:0000313" key="2">
    <source>
        <dbReference type="EMBL" id="KXZ41743.1"/>
    </source>
</evidence>
<keyword evidence="3" id="KW-1185">Reference proteome</keyword>
<dbReference type="EMBL" id="LSYV01000297">
    <property type="protein sequence ID" value="KXZ41743.1"/>
    <property type="molecule type" value="Genomic_DNA"/>
</dbReference>
<comment type="caution">
    <text evidence="2">The sequence shown here is derived from an EMBL/GenBank/DDBJ whole genome shotgun (WGS) entry which is preliminary data.</text>
</comment>
<dbReference type="OrthoDB" id="522901at2759"/>
<gene>
    <name evidence="2" type="ORF">GPECTOR_298g807</name>
</gene>
<dbReference type="AlphaFoldDB" id="A0A150FVV0"/>
<accession>A0A150FVV0</accession>
<proteinExistence type="predicted"/>
<keyword evidence="1" id="KW-0732">Signal</keyword>
<feature type="signal peptide" evidence="1">
    <location>
        <begin position="1"/>
        <end position="20"/>
    </location>
</feature>
<protein>
    <submittedName>
        <fullName evidence="2">Uncharacterized protein</fullName>
    </submittedName>
</protein>
<name>A0A150FVV0_GONPE</name>
<evidence type="ECO:0000256" key="1">
    <source>
        <dbReference type="SAM" id="SignalP"/>
    </source>
</evidence>
<reference evidence="3" key="1">
    <citation type="journal article" date="2016" name="Nat. Commun.">
        <title>The Gonium pectorale genome demonstrates co-option of cell cycle regulation during the evolution of multicellularity.</title>
        <authorList>
            <person name="Hanschen E.R."/>
            <person name="Marriage T.N."/>
            <person name="Ferris P.J."/>
            <person name="Hamaji T."/>
            <person name="Toyoda A."/>
            <person name="Fujiyama A."/>
            <person name="Neme R."/>
            <person name="Noguchi H."/>
            <person name="Minakuchi Y."/>
            <person name="Suzuki M."/>
            <person name="Kawai-Toyooka H."/>
            <person name="Smith D.R."/>
            <person name="Sparks H."/>
            <person name="Anderson J."/>
            <person name="Bakaric R."/>
            <person name="Luria V."/>
            <person name="Karger A."/>
            <person name="Kirschner M.W."/>
            <person name="Durand P.M."/>
            <person name="Michod R.E."/>
            <person name="Nozaki H."/>
            <person name="Olson B.J."/>
        </authorList>
    </citation>
    <scope>NUCLEOTIDE SEQUENCE [LARGE SCALE GENOMIC DNA]</scope>
    <source>
        <strain evidence="3">NIES-2863</strain>
    </source>
</reference>
<dbReference type="Proteomes" id="UP000075714">
    <property type="component" value="Unassembled WGS sequence"/>
</dbReference>
<feature type="chain" id="PRO_5007561822" evidence="1">
    <location>
        <begin position="21"/>
        <end position="500"/>
    </location>
</feature>
<evidence type="ECO:0000313" key="3">
    <source>
        <dbReference type="Proteomes" id="UP000075714"/>
    </source>
</evidence>
<sequence>MRHAAALTTALILLSALAHAQTAANATHTPLGTGVQADVHPYCKCSKRGCQPYARKVVDMTPALRAATALPDGACIFNPALIRISGSLYCTFTRVYVAADPAKRCVPGQLDRPPFMDAWNGTLANMLAVVRIRRKRLTSEVAVTVMGYQYLDQVNLEDGRLFRDQHGRIFLYLSVPYGKYGGDRASVNSVYRVYISCKRGAGAGAGNSTAAPASLAASTASGGNATVTCVARLGSPRLLRYDRSLAWEKNWVPWNGTSLMSYSHYGPFGPHSVFNWSSYREPHPHSRFVAAANESFFHAFHDTFMHLIHLSGGTPAILEASGGSFLAVGHVRIHPGCLHPQSIPGLAALLGDRVRTNCAHMLKLPTEMKEHIPFRTFMYRDPRGNMSKHYHVDYAFFLYRFNSTPPYAVTHISHGILPPSDDHFGIVFPSGLERLGSDYVISYGDADQAAKLMLLKQADINKLLVPLPVMHARIIAYSVCTLPFAPGLAASALMGVGPGG</sequence>